<dbReference type="PROSITE" id="PS51194">
    <property type="entry name" value="HELICASE_CTER"/>
    <property type="match status" value="1"/>
</dbReference>
<dbReference type="GO" id="GO:0005829">
    <property type="term" value="C:cytosol"/>
    <property type="evidence" value="ECO:0007669"/>
    <property type="project" value="TreeGrafter"/>
</dbReference>
<keyword evidence="4 7" id="KW-0067">ATP-binding</keyword>
<protein>
    <submittedName>
        <fullName evidence="12">P-loop containing nucleoside triphosphate hydrolase protein</fullName>
    </submittedName>
</protein>
<dbReference type="CDD" id="cd18787">
    <property type="entry name" value="SF2_C_DEAD"/>
    <property type="match status" value="1"/>
</dbReference>
<keyword evidence="13" id="KW-1185">Reference proteome</keyword>
<evidence type="ECO:0000256" key="5">
    <source>
        <dbReference type="ARBA" id="ARBA00022884"/>
    </source>
</evidence>
<dbReference type="PANTHER" id="PTHR47959">
    <property type="entry name" value="ATP-DEPENDENT RNA HELICASE RHLE-RELATED"/>
    <property type="match status" value="1"/>
</dbReference>
<feature type="domain" description="DEAD-box RNA helicase Q" evidence="11">
    <location>
        <begin position="61"/>
        <end position="89"/>
    </location>
</feature>
<dbReference type="Pfam" id="PF00271">
    <property type="entry name" value="Helicase_C"/>
    <property type="match status" value="1"/>
</dbReference>
<reference evidence="13" key="1">
    <citation type="journal article" date="2018" name="Nat. Microbiol.">
        <title>Leveraging single-cell genomics to expand the fungal tree of life.</title>
        <authorList>
            <person name="Ahrendt S.R."/>
            <person name="Quandt C.A."/>
            <person name="Ciobanu D."/>
            <person name="Clum A."/>
            <person name="Salamov A."/>
            <person name="Andreopoulos B."/>
            <person name="Cheng J.F."/>
            <person name="Woyke T."/>
            <person name="Pelin A."/>
            <person name="Henrissat B."/>
            <person name="Reynolds N.K."/>
            <person name="Benny G.L."/>
            <person name="Smith M.E."/>
            <person name="James T.Y."/>
            <person name="Grigoriev I.V."/>
        </authorList>
    </citation>
    <scope>NUCLEOTIDE SEQUENCE [LARGE SCALE GENOMIC DNA]</scope>
    <source>
        <strain evidence="13">Benny S71-1</strain>
    </source>
</reference>
<evidence type="ECO:0000256" key="1">
    <source>
        <dbReference type="ARBA" id="ARBA00022741"/>
    </source>
</evidence>
<keyword evidence="1 7" id="KW-0547">Nucleotide-binding</keyword>
<accession>A0A4P9Z042</accession>
<dbReference type="InterPro" id="IPR050079">
    <property type="entry name" value="DEAD_box_RNA_helicase"/>
</dbReference>
<dbReference type="OrthoDB" id="10261904at2759"/>
<dbReference type="Pfam" id="PF00270">
    <property type="entry name" value="DEAD"/>
    <property type="match status" value="1"/>
</dbReference>
<dbReference type="EMBL" id="KZ989832">
    <property type="protein sequence ID" value="RKP25232.1"/>
    <property type="molecule type" value="Genomic_DNA"/>
</dbReference>
<dbReference type="AlphaFoldDB" id="A0A4P9Z042"/>
<comment type="similarity">
    <text evidence="7">Belongs to the DEAD box helicase family.</text>
</comment>
<keyword evidence="3 7" id="KW-0347">Helicase</keyword>
<dbReference type="PROSITE" id="PS00039">
    <property type="entry name" value="DEAD_ATP_HELICASE"/>
    <property type="match status" value="1"/>
</dbReference>
<evidence type="ECO:0000256" key="4">
    <source>
        <dbReference type="ARBA" id="ARBA00022840"/>
    </source>
</evidence>
<dbReference type="SMART" id="SM00487">
    <property type="entry name" value="DEXDc"/>
    <property type="match status" value="1"/>
</dbReference>
<dbReference type="Gene3D" id="3.40.50.300">
    <property type="entry name" value="P-loop containing nucleotide triphosphate hydrolases"/>
    <property type="match status" value="2"/>
</dbReference>
<proteinExistence type="inferred from homology"/>
<dbReference type="SMART" id="SM00490">
    <property type="entry name" value="HELICc"/>
    <property type="match status" value="1"/>
</dbReference>
<evidence type="ECO:0000313" key="12">
    <source>
        <dbReference type="EMBL" id="RKP25232.1"/>
    </source>
</evidence>
<evidence type="ECO:0000313" key="13">
    <source>
        <dbReference type="Proteomes" id="UP000278143"/>
    </source>
</evidence>
<dbReference type="InterPro" id="IPR000629">
    <property type="entry name" value="RNA-helicase_DEAD-box_CS"/>
</dbReference>
<organism evidence="12 13">
    <name type="scientific">Syncephalis pseudoplumigaleata</name>
    <dbReference type="NCBI Taxonomy" id="1712513"/>
    <lineage>
        <taxon>Eukaryota</taxon>
        <taxon>Fungi</taxon>
        <taxon>Fungi incertae sedis</taxon>
        <taxon>Zoopagomycota</taxon>
        <taxon>Zoopagomycotina</taxon>
        <taxon>Zoopagomycetes</taxon>
        <taxon>Zoopagales</taxon>
        <taxon>Piptocephalidaceae</taxon>
        <taxon>Syncephalis</taxon>
    </lineage>
</organism>
<dbReference type="PANTHER" id="PTHR47959:SF24">
    <property type="entry name" value="ATP-DEPENDENT RNA HELICASE"/>
    <property type="match status" value="1"/>
</dbReference>
<dbReference type="GO" id="GO:0016787">
    <property type="term" value="F:hydrolase activity"/>
    <property type="evidence" value="ECO:0007669"/>
    <property type="project" value="UniProtKB-KW"/>
</dbReference>
<feature type="domain" description="Helicase C-terminal" evidence="10">
    <location>
        <begin position="283"/>
        <end position="436"/>
    </location>
</feature>
<evidence type="ECO:0000259" key="11">
    <source>
        <dbReference type="PROSITE" id="PS51195"/>
    </source>
</evidence>
<feature type="region of interest" description="Disordered" evidence="8">
    <location>
        <begin position="14"/>
        <end position="61"/>
    </location>
</feature>
<dbReference type="InterPro" id="IPR014014">
    <property type="entry name" value="RNA_helicase_DEAD_Q_motif"/>
</dbReference>
<dbReference type="GO" id="GO:0003724">
    <property type="term" value="F:RNA helicase activity"/>
    <property type="evidence" value="ECO:0007669"/>
    <property type="project" value="InterPro"/>
</dbReference>
<evidence type="ECO:0000256" key="2">
    <source>
        <dbReference type="ARBA" id="ARBA00022801"/>
    </source>
</evidence>
<evidence type="ECO:0000256" key="7">
    <source>
        <dbReference type="RuleBase" id="RU000492"/>
    </source>
</evidence>
<dbReference type="SUPFAM" id="SSF52540">
    <property type="entry name" value="P-loop containing nucleoside triphosphate hydrolases"/>
    <property type="match status" value="1"/>
</dbReference>
<dbReference type="InterPro" id="IPR011545">
    <property type="entry name" value="DEAD/DEAH_box_helicase_dom"/>
</dbReference>
<keyword evidence="2 7" id="KW-0378">Hydrolase</keyword>
<dbReference type="GO" id="GO:0003723">
    <property type="term" value="F:RNA binding"/>
    <property type="evidence" value="ECO:0007669"/>
    <property type="project" value="UniProtKB-KW"/>
</dbReference>
<feature type="compositionally biased region" description="Acidic residues" evidence="8">
    <location>
        <begin position="40"/>
        <end position="58"/>
    </location>
</feature>
<evidence type="ECO:0000259" key="10">
    <source>
        <dbReference type="PROSITE" id="PS51194"/>
    </source>
</evidence>
<dbReference type="InterPro" id="IPR001650">
    <property type="entry name" value="Helicase_C-like"/>
</dbReference>
<dbReference type="CDD" id="cd17955">
    <property type="entry name" value="DEADc_DDX49"/>
    <property type="match status" value="1"/>
</dbReference>
<gene>
    <name evidence="12" type="ORF">SYNPS1DRAFT_15978</name>
</gene>
<dbReference type="InterPro" id="IPR014001">
    <property type="entry name" value="Helicase_ATP-bd"/>
</dbReference>
<dbReference type="PROSITE" id="PS51195">
    <property type="entry name" value="Q_MOTIF"/>
    <property type="match status" value="1"/>
</dbReference>
<evidence type="ECO:0000256" key="3">
    <source>
        <dbReference type="ARBA" id="ARBA00022806"/>
    </source>
</evidence>
<feature type="domain" description="Helicase ATP-binding" evidence="9">
    <location>
        <begin position="92"/>
        <end position="264"/>
    </location>
</feature>
<dbReference type="PROSITE" id="PS51192">
    <property type="entry name" value="HELICASE_ATP_BIND_1"/>
    <property type="match status" value="1"/>
</dbReference>
<evidence type="ECO:0000256" key="6">
    <source>
        <dbReference type="PROSITE-ProRule" id="PRU00552"/>
    </source>
</evidence>
<evidence type="ECO:0000256" key="8">
    <source>
        <dbReference type="SAM" id="MobiDB-lite"/>
    </source>
</evidence>
<dbReference type="InterPro" id="IPR027417">
    <property type="entry name" value="P-loop_NTPase"/>
</dbReference>
<sequence>MPLRRLKRAATLEEQTEAIALSDSTQPTDDSASSASSASESEEEAGSSGEEEEEEEEASVASFAELGVQPWLVDALSAMAIRKPTEIQRACIPPALKGRTIIGGARTGSGKTAAFAVPILQKLAEDPYGVFAVILTPTRELAFQIADQFDALGKGVNLKLCVTVGGIDMMKQALELARRPHIIIGTPGRLADHIQSSAGAVHLKRVQFLVLDEADRLLTPSFAPDLSVIMDSLPRDRQTMLYTATLTEAIMALQNTEQGEQGKGEPSKPFVYRCDTGVATVATLQQRYLLIPSQVREIVTKARSIIVFCNHCKTAQVLRTMLTELGISCAALHSLLSQRARLASLSQFKGRQTRVLIVTDVGSRGLDIPTVDLVINYDVPQDPADYIHRVGRTARAGRSGAAVTIMSEKDVQLVLAIEEHVGVKMDELKVPEDLVVDSLKHVSAAKRLAVMVGGVCVCARRTGS</sequence>
<name>A0A4P9Z042_9FUNG</name>
<evidence type="ECO:0000259" key="9">
    <source>
        <dbReference type="PROSITE" id="PS51192"/>
    </source>
</evidence>
<dbReference type="Proteomes" id="UP000278143">
    <property type="component" value="Unassembled WGS sequence"/>
</dbReference>
<dbReference type="GO" id="GO:0005524">
    <property type="term" value="F:ATP binding"/>
    <property type="evidence" value="ECO:0007669"/>
    <property type="project" value="UniProtKB-KW"/>
</dbReference>
<keyword evidence="5" id="KW-0694">RNA-binding</keyword>
<feature type="short sequence motif" description="Q motif" evidence="6">
    <location>
        <begin position="61"/>
        <end position="89"/>
    </location>
</feature>